<accession>A0A5C6F6W5</accession>
<keyword evidence="5 7" id="KW-0472">Membrane</keyword>
<dbReference type="Pfam" id="PF03706">
    <property type="entry name" value="LPG_synthase_TM"/>
    <property type="match status" value="1"/>
</dbReference>
<dbReference type="EMBL" id="SJPW01000003">
    <property type="protein sequence ID" value="TWU56692.1"/>
    <property type="molecule type" value="Genomic_DNA"/>
</dbReference>
<feature type="transmembrane region" description="Helical" evidence="7">
    <location>
        <begin position="248"/>
        <end position="276"/>
    </location>
</feature>
<feature type="region of interest" description="Disordered" evidence="6">
    <location>
        <begin position="1"/>
        <end position="21"/>
    </location>
</feature>
<evidence type="ECO:0000256" key="7">
    <source>
        <dbReference type="SAM" id="Phobius"/>
    </source>
</evidence>
<dbReference type="InterPro" id="IPR022791">
    <property type="entry name" value="L-PG_synthase/AglD"/>
</dbReference>
<keyword evidence="2" id="KW-1003">Cell membrane</keyword>
<evidence type="ECO:0000256" key="1">
    <source>
        <dbReference type="ARBA" id="ARBA00004651"/>
    </source>
</evidence>
<keyword evidence="3 7" id="KW-0812">Transmembrane</keyword>
<feature type="transmembrane region" description="Helical" evidence="7">
    <location>
        <begin position="288"/>
        <end position="310"/>
    </location>
</feature>
<sequence>MLNESNATDESEDRSSTPHAGAPVWKRAAQVVIAGIVVVGLVLAGRSSVQNWRLQTTKIEAEIASLEKAISEQPDDAAGRSMSDRVATLKTSLPSFANIRWGRVAASAVIYALGLLPSAMLLHRAVTSLGGRPKWSTAIVAQTLGHVGKYVPGKAMVIVLRGGVLARDGVQPLTATIGVFLETFLMMAVGAVVAAVATVNLELPRWISITAIVTAVLAGLPTLPPILRRVAIRVTRVSPQSSDRNIGWSLFASGWAWSLLSWLLIGASFTVLITAIPSADPLPQITSLYPIATAAISLAMVVGFASLLPGGAGVRELVLTSVLGVAIGPVHSLLVAVAARIVFMVVEAGLAAACWIWLKSHPAE</sequence>
<evidence type="ECO:0000313" key="8">
    <source>
        <dbReference type="EMBL" id="TWU56692.1"/>
    </source>
</evidence>
<gene>
    <name evidence="8" type="ORF">Poly51_26090</name>
</gene>
<comment type="caution">
    <text evidence="8">The sequence shown here is derived from an EMBL/GenBank/DDBJ whole genome shotgun (WGS) entry which is preliminary data.</text>
</comment>
<dbReference type="Proteomes" id="UP000318288">
    <property type="component" value="Unassembled WGS sequence"/>
</dbReference>
<proteinExistence type="predicted"/>
<keyword evidence="4 7" id="KW-1133">Transmembrane helix</keyword>
<feature type="transmembrane region" description="Helical" evidence="7">
    <location>
        <begin position="28"/>
        <end position="45"/>
    </location>
</feature>
<feature type="transmembrane region" description="Helical" evidence="7">
    <location>
        <begin position="206"/>
        <end position="227"/>
    </location>
</feature>
<name>A0A5C6F6W5_9BACT</name>
<reference evidence="8 9" key="1">
    <citation type="submission" date="2019-02" db="EMBL/GenBank/DDBJ databases">
        <title>Deep-cultivation of Planctomycetes and their phenomic and genomic characterization uncovers novel biology.</title>
        <authorList>
            <person name="Wiegand S."/>
            <person name="Jogler M."/>
            <person name="Boedeker C."/>
            <person name="Pinto D."/>
            <person name="Vollmers J."/>
            <person name="Rivas-Marin E."/>
            <person name="Kohn T."/>
            <person name="Peeters S.H."/>
            <person name="Heuer A."/>
            <person name="Rast P."/>
            <person name="Oberbeckmann S."/>
            <person name="Bunk B."/>
            <person name="Jeske O."/>
            <person name="Meyerdierks A."/>
            <person name="Storesund J.E."/>
            <person name="Kallscheuer N."/>
            <person name="Luecker S."/>
            <person name="Lage O.M."/>
            <person name="Pohl T."/>
            <person name="Merkel B.J."/>
            <person name="Hornburger P."/>
            <person name="Mueller R.-W."/>
            <person name="Bruemmer F."/>
            <person name="Labrenz M."/>
            <person name="Spormann A.M."/>
            <person name="Op Den Camp H."/>
            <person name="Overmann J."/>
            <person name="Amann R."/>
            <person name="Jetten M.S.M."/>
            <person name="Mascher T."/>
            <person name="Medema M.H."/>
            <person name="Devos D.P."/>
            <person name="Kaster A.-K."/>
            <person name="Ovreas L."/>
            <person name="Rohde M."/>
            <person name="Galperin M.Y."/>
            <person name="Jogler C."/>
        </authorList>
    </citation>
    <scope>NUCLEOTIDE SEQUENCE [LARGE SCALE GENOMIC DNA]</scope>
    <source>
        <strain evidence="8 9">Poly51</strain>
    </source>
</reference>
<evidence type="ECO:0000313" key="9">
    <source>
        <dbReference type="Proteomes" id="UP000318288"/>
    </source>
</evidence>
<protein>
    <recommendedName>
        <fullName evidence="10">Flippase-like domain-containing protein</fullName>
    </recommendedName>
</protein>
<feature type="transmembrane region" description="Helical" evidence="7">
    <location>
        <begin position="317"/>
        <end position="335"/>
    </location>
</feature>
<dbReference type="OrthoDB" id="256291at2"/>
<evidence type="ECO:0000256" key="4">
    <source>
        <dbReference type="ARBA" id="ARBA00022989"/>
    </source>
</evidence>
<feature type="transmembrane region" description="Helical" evidence="7">
    <location>
        <begin position="177"/>
        <end position="200"/>
    </location>
</feature>
<evidence type="ECO:0008006" key="10">
    <source>
        <dbReference type="Google" id="ProtNLM"/>
    </source>
</evidence>
<dbReference type="RefSeq" id="WP_146457948.1">
    <property type="nucleotide sequence ID" value="NZ_SJPW01000003.1"/>
</dbReference>
<dbReference type="GO" id="GO:0005886">
    <property type="term" value="C:plasma membrane"/>
    <property type="evidence" value="ECO:0007669"/>
    <property type="project" value="UniProtKB-SubCell"/>
</dbReference>
<dbReference type="AlphaFoldDB" id="A0A5C6F6W5"/>
<evidence type="ECO:0000256" key="2">
    <source>
        <dbReference type="ARBA" id="ARBA00022475"/>
    </source>
</evidence>
<evidence type="ECO:0000256" key="3">
    <source>
        <dbReference type="ARBA" id="ARBA00022692"/>
    </source>
</evidence>
<keyword evidence="9" id="KW-1185">Reference proteome</keyword>
<evidence type="ECO:0000256" key="5">
    <source>
        <dbReference type="ARBA" id="ARBA00023136"/>
    </source>
</evidence>
<organism evidence="8 9">
    <name type="scientific">Rubripirellula tenax</name>
    <dbReference type="NCBI Taxonomy" id="2528015"/>
    <lineage>
        <taxon>Bacteria</taxon>
        <taxon>Pseudomonadati</taxon>
        <taxon>Planctomycetota</taxon>
        <taxon>Planctomycetia</taxon>
        <taxon>Pirellulales</taxon>
        <taxon>Pirellulaceae</taxon>
        <taxon>Rubripirellula</taxon>
    </lineage>
</organism>
<evidence type="ECO:0000256" key="6">
    <source>
        <dbReference type="SAM" id="MobiDB-lite"/>
    </source>
</evidence>
<comment type="subcellular location">
    <subcellularLocation>
        <location evidence="1">Cell membrane</location>
        <topology evidence="1">Multi-pass membrane protein</topology>
    </subcellularLocation>
</comment>